<sequence>MESESPPDLVASRSCRNDRKLVAFIIEQRMILNCTPIITFWSNLKDNYHGMWFYNKYERYITRYLSECSNAKNLKTYQLEQLNMLIAYSIPDSKQLMEGYLKRAHLAYASEEDFYCLYNVFHAADIDAFQFVSDSSALSIFDGARVRGFGSMKPFPQKDCVLENCYSLMECKENKNFGRHLIARELFGRGNTVLSEKPFCTTIEFLALRLTIRVYKMFPGTSDELDAYIRTLSDDIKADEYSTPNTMEDYRKVYRLSTNRKLVSRQMLTKEGLRAVSLIKLLER</sequence>
<dbReference type="AlphaFoldDB" id="A0A182T442"/>
<keyword evidence="2" id="KW-1185">Reference proteome</keyword>
<dbReference type="VEuPathDB" id="VectorBase:AMAM019253"/>
<dbReference type="Proteomes" id="UP000075901">
    <property type="component" value="Unassembled WGS sequence"/>
</dbReference>
<name>A0A182T442_9DIPT</name>
<reference evidence="1" key="2">
    <citation type="submission" date="2020-05" db="UniProtKB">
        <authorList>
            <consortium name="EnsemblMetazoa"/>
        </authorList>
    </citation>
    <scope>IDENTIFICATION</scope>
    <source>
        <strain evidence="1">maculatus3</strain>
    </source>
</reference>
<protein>
    <submittedName>
        <fullName evidence="1">Uncharacterized protein</fullName>
    </submittedName>
</protein>
<evidence type="ECO:0000313" key="2">
    <source>
        <dbReference type="Proteomes" id="UP000075901"/>
    </source>
</evidence>
<proteinExistence type="predicted"/>
<evidence type="ECO:0000313" key="1">
    <source>
        <dbReference type="EnsemblMetazoa" id="AMAM019253-PA"/>
    </source>
</evidence>
<dbReference type="EnsemblMetazoa" id="AMAM019253-RA">
    <property type="protein sequence ID" value="AMAM019253-PA"/>
    <property type="gene ID" value="AMAM019253"/>
</dbReference>
<reference evidence="2" key="1">
    <citation type="submission" date="2013-09" db="EMBL/GenBank/DDBJ databases">
        <title>The Genome Sequence of Anopheles maculatus species B.</title>
        <authorList>
            <consortium name="The Broad Institute Genomics Platform"/>
            <person name="Neafsey D.E."/>
            <person name="Besansky N."/>
            <person name="Howell P."/>
            <person name="Walton C."/>
            <person name="Young S.K."/>
            <person name="Zeng Q."/>
            <person name="Gargeya S."/>
            <person name="Fitzgerald M."/>
            <person name="Haas B."/>
            <person name="Abouelleil A."/>
            <person name="Allen A.W."/>
            <person name="Alvarado L."/>
            <person name="Arachchi H.M."/>
            <person name="Berlin A.M."/>
            <person name="Chapman S.B."/>
            <person name="Gainer-Dewar J."/>
            <person name="Goldberg J."/>
            <person name="Griggs A."/>
            <person name="Gujja S."/>
            <person name="Hansen M."/>
            <person name="Howarth C."/>
            <person name="Imamovic A."/>
            <person name="Ireland A."/>
            <person name="Larimer J."/>
            <person name="McCowan C."/>
            <person name="Murphy C."/>
            <person name="Pearson M."/>
            <person name="Poon T.W."/>
            <person name="Priest M."/>
            <person name="Roberts A."/>
            <person name="Saif S."/>
            <person name="Shea T."/>
            <person name="Sisk P."/>
            <person name="Sykes S."/>
            <person name="Wortman J."/>
            <person name="Nusbaum C."/>
            <person name="Birren B."/>
        </authorList>
    </citation>
    <scope>NUCLEOTIDE SEQUENCE [LARGE SCALE GENOMIC DNA]</scope>
    <source>
        <strain evidence="2">maculatus3</strain>
    </source>
</reference>
<accession>A0A182T442</accession>
<organism evidence="1 2">
    <name type="scientific">Anopheles maculatus</name>
    <dbReference type="NCBI Taxonomy" id="74869"/>
    <lineage>
        <taxon>Eukaryota</taxon>
        <taxon>Metazoa</taxon>
        <taxon>Ecdysozoa</taxon>
        <taxon>Arthropoda</taxon>
        <taxon>Hexapoda</taxon>
        <taxon>Insecta</taxon>
        <taxon>Pterygota</taxon>
        <taxon>Neoptera</taxon>
        <taxon>Endopterygota</taxon>
        <taxon>Diptera</taxon>
        <taxon>Nematocera</taxon>
        <taxon>Culicoidea</taxon>
        <taxon>Culicidae</taxon>
        <taxon>Anophelinae</taxon>
        <taxon>Anopheles</taxon>
        <taxon>Anopheles maculatus group</taxon>
    </lineage>
</organism>